<gene>
    <name evidence="1" type="ORF">GA0070215_1741</name>
</gene>
<dbReference type="AlphaFoldDB" id="A0A1C5AQ05"/>
<organism evidence="1 2">
    <name type="scientific">Micromonospora marina</name>
    <dbReference type="NCBI Taxonomy" id="307120"/>
    <lineage>
        <taxon>Bacteria</taxon>
        <taxon>Bacillati</taxon>
        <taxon>Actinomycetota</taxon>
        <taxon>Actinomycetes</taxon>
        <taxon>Micromonosporales</taxon>
        <taxon>Micromonosporaceae</taxon>
        <taxon>Micromonospora</taxon>
    </lineage>
</organism>
<dbReference type="Gene3D" id="2.180.10.10">
    <property type="entry name" value="RHS repeat-associated core"/>
    <property type="match status" value="1"/>
</dbReference>
<evidence type="ECO:0000313" key="2">
    <source>
        <dbReference type="Proteomes" id="UP000198551"/>
    </source>
</evidence>
<reference evidence="2" key="1">
    <citation type="submission" date="2016-06" db="EMBL/GenBank/DDBJ databases">
        <authorList>
            <person name="Varghese N."/>
        </authorList>
    </citation>
    <scope>NUCLEOTIDE SEQUENCE [LARGE SCALE GENOMIC DNA]</scope>
    <source>
        <strain evidence="2">DSM 45555</strain>
    </source>
</reference>
<dbReference type="Proteomes" id="UP000198551">
    <property type="component" value="Unassembled WGS sequence"/>
</dbReference>
<evidence type="ECO:0000313" key="1">
    <source>
        <dbReference type="EMBL" id="SCF47104.1"/>
    </source>
</evidence>
<dbReference type="InterPro" id="IPR006530">
    <property type="entry name" value="YD"/>
</dbReference>
<keyword evidence="2" id="KW-1185">Reference proteome</keyword>
<dbReference type="EMBL" id="FMCV01000074">
    <property type="protein sequence ID" value="SCF47104.1"/>
    <property type="molecule type" value="Genomic_DNA"/>
</dbReference>
<dbReference type="NCBIfam" id="TIGR01643">
    <property type="entry name" value="YD_repeat_2x"/>
    <property type="match status" value="2"/>
</dbReference>
<dbReference type="Pfam" id="PF05593">
    <property type="entry name" value="RHS_repeat"/>
    <property type="match status" value="1"/>
</dbReference>
<dbReference type="PANTHER" id="PTHR32305:SF15">
    <property type="entry name" value="PROTEIN RHSA-RELATED"/>
    <property type="match status" value="1"/>
</dbReference>
<dbReference type="InterPro" id="IPR050708">
    <property type="entry name" value="T6SS_VgrG/RHS"/>
</dbReference>
<proteinExistence type="predicted"/>
<dbReference type="PANTHER" id="PTHR32305">
    <property type="match status" value="1"/>
</dbReference>
<name>A0A1C5AQ05_9ACTN</name>
<sequence length="241" mass="25941">MANGSVVAEVVRLYDALGRITSYTDADGNVSTTTYDIMGRVATSHDGKAQRTYSYDGGSERRGLLTSVDDSQAGQLTGSYDADGNITSETWPNGIAVNTEVNEVGDRIGLVYVKAGCPSGDCTLYTESAVQSVHSQRRMGASSLSLQRFDYDKVGRLTVVEDAVGGQCTTRRYNLSTSSNRNSLIEYGPAAEGNCQSDTAASTRTWTYDNADRVTSTGYVYDALDDLFQGFRGSEQERGCP</sequence>
<dbReference type="InterPro" id="IPR031325">
    <property type="entry name" value="RHS_repeat"/>
</dbReference>
<accession>A0A1C5AQ05</accession>
<protein>
    <submittedName>
        <fullName evidence="1">YD repeat-containing protein</fullName>
    </submittedName>
</protein>